<reference evidence="1" key="1">
    <citation type="submission" date="2023-07" db="EMBL/GenBank/DDBJ databases">
        <authorList>
            <consortium name="AG Swart"/>
            <person name="Singh M."/>
            <person name="Singh A."/>
            <person name="Seah K."/>
            <person name="Emmerich C."/>
        </authorList>
    </citation>
    <scope>NUCLEOTIDE SEQUENCE</scope>
    <source>
        <strain evidence="1">DP1</strain>
    </source>
</reference>
<sequence>MEQPENSRDSSRRRLWMYSRFPDNIFQDSSSSEDELLIHGERIRGDSPIELTRAQIQNLDSIFQRPSRLFRSECPLMKKIRKLSVKITREHSEDILRFEKCQNLPIRDKFLVYMLELGKSSSTNNADLICFLKIMKSLPNRVKIMKAIKRLSPISRLSDNIILICLRLLEYKCEAQDSAIDKENSLKQLPYLLENYKKIDSDRYKKMYRNMKRLYLPEDYGISSTLEEKVDELKQKLKGLKETPECITREKFYS</sequence>
<keyword evidence="2" id="KW-1185">Reference proteome</keyword>
<dbReference type="AlphaFoldDB" id="A0AAD1XFC5"/>
<gene>
    <name evidence="1" type="ORF">ECRASSUSDP1_LOCUS10885</name>
</gene>
<comment type="caution">
    <text evidence="1">The sequence shown here is derived from an EMBL/GenBank/DDBJ whole genome shotgun (WGS) entry which is preliminary data.</text>
</comment>
<organism evidence="1 2">
    <name type="scientific">Euplotes crassus</name>
    <dbReference type="NCBI Taxonomy" id="5936"/>
    <lineage>
        <taxon>Eukaryota</taxon>
        <taxon>Sar</taxon>
        <taxon>Alveolata</taxon>
        <taxon>Ciliophora</taxon>
        <taxon>Intramacronucleata</taxon>
        <taxon>Spirotrichea</taxon>
        <taxon>Hypotrichia</taxon>
        <taxon>Euplotida</taxon>
        <taxon>Euplotidae</taxon>
        <taxon>Moneuplotes</taxon>
    </lineage>
</organism>
<name>A0AAD1XFC5_EUPCR</name>
<accession>A0AAD1XFC5</accession>
<protein>
    <submittedName>
        <fullName evidence="1">Uncharacterized protein</fullName>
    </submittedName>
</protein>
<evidence type="ECO:0000313" key="1">
    <source>
        <dbReference type="EMBL" id="CAI2369582.1"/>
    </source>
</evidence>
<proteinExistence type="predicted"/>
<evidence type="ECO:0000313" key="2">
    <source>
        <dbReference type="Proteomes" id="UP001295684"/>
    </source>
</evidence>
<dbReference type="Proteomes" id="UP001295684">
    <property type="component" value="Unassembled WGS sequence"/>
</dbReference>
<dbReference type="EMBL" id="CAMPGE010010735">
    <property type="protein sequence ID" value="CAI2369582.1"/>
    <property type="molecule type" value="Genomic_DNA"/>
</dbReference>